<feature type="compositionally biased region" description="Basic and acidic residues" evidence="8">
    <location>
        <begin position="263"/>
        <end position="275"/>
    </location>
</feature>
<keyword evidence="6 7" id="KW-0539">Nucleus</keyword>
<comment type="function">
    <text evidence="7">Required for pre-mRNA splicing.</text>
</comment>
<comment type="caution">
    <text evidence="9">The sequence shown here is derived from an EMBL/GenBank/DDBJ whole genome shotgun (WGS) entry which is preliminary data.</text>
</comment>
<evidence type="ECO:0000313" key="10">
    <source>
        <dbReference type="Proteomes" id="UP001165060"/>
    </source>
</evidence>
<evidence type="ECO:0000256" key="6">
    <source>
        <dbReference type="ARBA" id="ARBA00023242"/>
    </source>
</evidence>
<protein>
    <recommendedName>
        <fullName evidence="7">Pre-mRNA-splicing factor 38</fullName>
    </recommendedName>
</protein>
<dbReference type="Pfam" id="PF03371">
    <property type="entry name" value="PRP38"/>
    <property type="match status" value="1"/>
</dbReference>
<evidence type="ECO:0000256" key="8">
    <source>
        <dbReference type="SAM" id="MobiDB-lite"/>
    </source>
</evidence>
<feature type="compositionally biased region" description="Basic and acidic residues" evidence="8">
    <location>
        <begin position="192"/>
        <end position="202"/>
    </location>
</feature>
<dbReference type="EMBL" id="BRYB01006660">
    <property type="protein sequence ID" value="GMI54489.1"/>
    <property type="molecule type" value="Genomic_DNA"/>
</dbReference>
<feature type="compositionally biased region" description="Basic and acidic residues" evidence="8">
    <location>
        <begin position="218"/>
        <end position="232"/>
    </location>
</feature>
<organism evidence="9 10">
    <name type="scientific">Tetraparma gracilis</name>
    <dbReference type="NCBI Taxonomy" id="2962635"/>
    <lineage>
        <taxon>Eukaryota</taxon>
        <taxon>Sar</taxon>
        <taxon>Stramenopiles</taxon>
        <taxon>Ochrophyta</taxon>
        <taxon>Bolidophyceae</taxon>
        <taxon>Parmales</taxon>
        <taxon>Triparmaceae</taxon>
        <taxon>Tetraparma</taxon>
    </lineage>
</organism>
<accession>A0ABQ6NCC7</accession>
<keyword evidence="5 7" id="KW-0508">mRNA splicing</keyword>
<evidence type="ECO:0000256" key="3">
    <source>
        <dbReference type="ARBA" id="ARBA00022664"/>
    </source>
</evidence>
<evidence type="ECO:0000256" key="5">
    <source>
        <dbReference type="ARBA" id="ARBA00023187"/>
    </source>
</evidence>
<gene>
    <name evidence="9" type="ORF">TeGR_g10524</name>
</gene>
<dbReference type="Proteomes" id="UP001165060">
    <property type="component" value="Unassembled WGS sequence"/>
</dbReference>
<keyword evidence="3 7" id="KW-0507">mRNA processing</keyword>
<evidence type="ECO:0000256" key="4">
    <source>
        <dbReference type="ARBA" id="ARBA00022728"/>
    </source>
</evidence>
<evidence type="ECO:0000256" key="2">
    <source>
        <dbReference type="ARBA" id="ARBA00006164"/>
    </source>
</evidence>
<keyword evidence="4 7" id="KW-0747">Spliceosome</keyword>
<feature type="region of interest" description="Disordered" evidence="8">
    <location>
        <begin position="178"/>
        <end position="202"/>
    </location>
</feature>
<keyword evidence="10" id="KW-1185">Reference proteome</keyword>
<comment type="similarity">
    <text evidence="2 7">Belongs to the PRP38 family.</text>
</comment>
<sequence length="287" mass="33068">MAPGVNTTDPMARSVHGLNPQAIIENITQQKIYQTVFWKESCFGLDAEGVLERGAELRYIGSTAGVAHLPCPFICLILKLLQISPEPRIVHQYVKDDAFKYLRALGCFYLRLVGSPLEIYERLEPCLKDYRKINIRRAGATGEEQWQQTTVDQFVEELLTSRDGYVLGIQLPRLPPRSTLEESHHFRKRADKRRESDLRGDKRVKEIVKHKRKMERVELGLDKKETKEEREERKKRKEERKFGSLFKGGEKAEEKEEGEEEAGGPKEGSDEYWNAERAKLGLAALKK</sequence>
<evidence type="ECO:0000256" key="1">
    <source>
        <dbReference type="ARBA" id="ARBA00004123"/>
    </source>
</evidence>
<proteinExistence type="inferred from homology"/>
<dbReference type="InterPro" id="IPR005037">
    <property type="entry name" value="PRP38"/>
</dbReference>
<dbReference type="PANTHER" id="PTHR23142">
    <property type="entry name" value="PRE-MRNA-SPLICING FACTOR 38A-RELATED"/>
    <property type="match status" value="1"/>
</dbReference>
<feature type="region of interest" description="Disordered" evidence="8">
    <location>
        <begin position="218"/>
        <end position="275"/>
    </location>
</feature>
<evidence type="ECO:0000256" key="7">
    <source>
        <dbReference type="RuleBase" id="RU367025"/>
    </source>
</evidence>
<name>A0ABQ6NCC7_9STRA</name>
<reference evidence="9 10" key="1">
    <citation type="journal article" date="2023" name="Commun. Biol.">
        <title>Genome analysis of Parmales, the sister group of diatoms, reveals the evolutionary specialization of diatoms from phago-mixotrophs to photoautotrophs.</title>
        <authorList>
            <person name="Ban H."/>
            <person name="Sato S."/>
            <person name="Yoshikawa S."/>
            <person name="Yamada K."/>
            <person name="Nakamura Y."/>
            <person name="Ichinomiya M."/>
            <person name="Sato N."/>
            <person name="Blanc-Mathieu R."/>
            <person name="Endo H."/>
            <person name="Kuwata A."/>
            <person name="Ogata H."/>
        </authorList>
    </citation>
    <scope>NUCLEOTIDE SEQUENCE [LARGE SCALE GENOMIC DNA]</scope>
</reference>
<evidence type="ECO:0000313" key="9">
    <source>
        <dbReference type="EMBL" id="GMI54489.1"/>
    </source>
</evidence>
<comment type="subcellular location">
    <subcellularLocation>
        <location evidence="1 7">Nucleus</location>
    </subcellularLocation>
</comment>